<dbReference type="EMBL" id="AMWE01000001">
    <property type="protein sequence ID" value="ERO59155.1"/>
    <property type="molecule type" value="Genomic_DNA"/>
</dbReference>
<organism evidence="3 4">
    <name type="scientific">Dickeya solani D s0432-1</name>
    <dbReference type="NCBI Taxonomy" id="1231725"/>
    <lineage>
        <taxon>Bacteria</taxon>
        <taxon>Pseudomonadati</taxon>
        <taxon>Pseudomonadota</taxon>
        <taxon>Gammaproteobacteria</taxon>
        <taxon>Enterobacterales</taxon>
        <taxon>Pectobacteriaceae</taxon>
        <taxon>Dickeya</taxon>
    </lineage>
</organism>
<sequence>MQKNTMFRQTLLVALVLAVTTANHAAIAAESSGSGATASSAAAAAVGTIDQVSFGNSASEKSHSLIDNNSQTLSGGLGESARKLLPLSPAGVYGGSLTVTLRVDPLRRNYVSVKLWGEDDGNYDTGRLYLYIVRDGVDYQVGYRHEGDYAPLSVTHWNKPLPGRFFYSTTLLPYAMTKGSSTVTLKIVSTGRLYPFGNGGPDASNPYQYAMNVPSRGIYRAYTHVEPFLDVSGERQGSAPAVSTRPSPGDEMLGANGSFRVAINNRITSLLGKEPTTADLSGGDLRYLAHAYAIPELKSYQNPAVVSQVVATLDAYAAQYYADNNTVKNWGGNFGSQGQAIYYLREMLTADILNASVSYGAAGTKKRRIAWADMLFASREYGRLQNRLRLSNQNLIANTSIYFANKGMLVLKDSRAFPEETAQRYIKEAVGLLAWSGDDKADSNGNGLPDDGGWKPFGSNYYQVTDKGQTREWGYVGAGYGEVQSYLAEYYRVTGNEDFRTQMVKMTKARAPFRRPAIEIGNGATYRSMEAIGLLAWRGAHESDGNFAGYIAYADAVNTNERAKALRVAAASKDATLMGYARQMLDDNQFFANLGGSESAFEALDVFADYQTIKAASDSGVRLPMTDGQPDFAWVDEENAIAAIKKGDERLWLSAYWEAKAGTGINGLARFHFSTSGYDQYGVLETTPIFRSTSVYARPNIIDMPEKTPYTPPNPPDNAYAGELLPLGSTPTDASSDDPFRGKADFYALRFGHYLMGINANASNSYVLKTPVGFNAAEDLVSQRTQSGDVTVGPRTSVVLYLDGTRDAKPVPGTPLYLKAQSSNGVTGLSWTAASGAERYKILRATGENGDYQTVATVSANAYSDSSKVPTGGYYYRVVAVNGNGESYPSMWSHP</sequence>
<name>A0AAV3KF59_9GAMM</name>
<evidence type="ECO:0000259" key="2">
    <source>
        <dbReference type="PROSITE" id="PS50853"/>
    </source>
</evidence>
<dbReference type="Proteomes" id="UP000017142">
    <property type="component" value="Unassembled WGS sequence"/>
</dbReference>
<dbReference type="GeneID" id="43518842"/>
<keyword evidence="1" id="KW-0732">Signal</keyword>
<dbReference type="SUPFAM" id="SSF49265">
    <property type="entry name" value="Fibronectin type III"/>
    <property type="match status" value="1"/>
</dbReference>
<feature type="domain" description="Fibronectin type-III" evidence="2">
    <location>
        <begin position="811"/>
        <end position="895"/>
    </location>
</feature>
<feature type="chain" id="PRO_5043831058" evidence="1">
    <location>
        <begin position="26"/>
        <end position="895"/>
    </location>
</feature>
<dbReference type="Gene3D" id="2.60.40.10">
    <property type="entry name" value="Immunoglobulins"/>
    <property type="match status" value="1"/>
</dbReference>
<dbReference type="InterPro" id="IPR036116">
    <property type="entry name" value="FN3_sf"/>
</dbReference>
<dbReference type="RefSeq" id="WP_022631649.1">
    <property type="nucleotide sequence ID" value="NZ_AMWE01000001.1"/>
</dbReference>
<evidence type="ECO:0000313" key="4">
    <source>
        <dbReference type="Proteomes" id="UP000017142"/>
    </source>
</evidence>
<protein>
    <submittedName>
        <fullName evidence="3">Cellulose 1,4-beta-cellobiosidase</fullName>
    </submittedName>
</protein>
<evidence type="ECO:0000256" key="1">
    <source>
        <dbReference type="SAM" id="SignalP"/>
    </source>
</evidence>
<feature type="signal peptide" evidence="1">
    <location>
        <begin position="1"/>
        <end position="25"/>
    </location>
</feature>
<comment type="caution">
    <text evidence="3">The sequence shown here is derived from an EMBL/GenBank/DDBJ whole genome shotgun (WGS) entry which is preliminary data.</text>
</comment>
<accession>A0AAV3KF59</accession>
<dbReference type="CDD" id="cd00063">
    <property type="entry name" value="FN3"/>
    <property type="match status" value="1"/>
</dbReference>
<evidence type="ECO:0000313" key="3">
    <source>
        <dbReference type="EMBL" id="ERO59155.1"/>
    </source>
</evidence>
<dbReference type="AlphaFoldDB" id="A0AAV3KF59"/>
<dbReference type="InterPro" id="IPR013783">
    <property type="entry name" value="Ig-like_fold"/>
</dbReference>
<gene>
    <name evidence="3" type="ORF">A544_0114</name>
</gene>
<proteinExistence type="predicted"/>
<dbReference type="InterPro" id="IPR003961">
    <property type="entry name" value="FN3_dom"/>
</dbReference>
<reference evidence="4" key="1">
    <citation type="journal article" date="2013" name="Diversity">
        <title>Genome Sequence of Dickeya solani, a New soft Rot Pathogen of Potato, Suggests its Emergence May Be Related to a Novel Combination of Non-Ribosomal Peptide/Polyketide Synthetase Clusters.</title>
        <authorList>
            <person name="Garlant L."/>
            <person name="Koskinen P."/>
            <person name="Rouhiainen L."/>
            <person name="Laine P."/>
            <person name="Paulin L."/>
            <person name="Auvinen P."/>
            <person name="Holm L."/>
            <person name="Pirhonen M."/>
        </authorList>
    </citation>
    <scope>NUCLEOTIDE SEQUENCE [LARGE SCALE GENOMIC DNA]</scope>
    <source>
        <strain evidence="4">D s0432-1</strain>
    </source>
</reference>
<dbReference type="PROSITE" id="PS50853">
    <property type="entry name" value="FN3"/>
    <property type="match status" value="1"/>
</dbReference>